<dbReference type="InterPro" id="IPR009057">
    <property type="entry name" value="Homeodomain-like_sf"/>
</dbReference>
<dbReference type="STRING" id="1469948.GCA_000732725_03408"/>
<dbReference type="InterPro" id="IPR050624">
    <property type="entry name" value="HTH-type_Tx_Regulator"/>
</dbReference>
<dbReference type="EMBL" id="SLUO01000016">
    <property type="protein sequence ID" value="TCL55214.1"/>
    <property type="molecule type" value="Genomic_DNA"/>
</dbReference>
<dbReference type="OrthoDB" id="9812484at2"/>
<dbReference type="InterPro" id="IPR036271">
    <property type="entry name" value="Tet_transcr_reg_TetR-rel_C_sf"/>
</dbReference>
<evidence type="ECO:0000256" key="2">
    <source>
        <dbReference type="PROSITE-ProRule" id="PRU00335"/>
    </source>
</evidence>
<dbReference type="Proteomes" id="UP000295718">
    <property type="component" value="Unassembled WGS sequence"/>
</dbReference>
<name>A0A4R1QW23_9FIRM</name>
<proteinExistence type="predicted"/>
<accession>A0A4R1QW23</accession>
<dbReference type="Pfam" id="PF00440">
    <property type="entry name" value="TetR_N"/>
    <property type="match status" value="1"/>
</dbReference>
<dbReference type="PROSITE" id="PS50977">
    <property type="entry name" value="HTH_TETR_2"/>
    <property type="match status" value="1"/>
</dbReference>
<evidence type="ECO:0000256" key="1">
    <source>
        <dbReference type="ARBA" id="ARBA00023125"/>
    </source>
</evidence>
<dbReference type="Gene3D" id="1.10.357.10">
    <property type="entry name" value="Tetracycline Repressor, domain 2"/>
    <property type="match status" value="1"/>
</dbReference>
<reference evidence="4 5" key="1">
    <citation type="submission" date="2019-03" db="EMBL/GenBank/DDBJ databases">
        <title>Genomic Encyclopedia of Type Strains, Phase IV (KMG-IV): sequencing the most valuable type-strain genomes for metagenomic binning, comparative biology and taxonomic classification.</title>
        <authorList>
            <person name="Goeker M."/>
        </authorList>
    </citation>
    <scope>NUCLEOTIDE SEQUENCE [LARGE SCALE GENOMIC DNA]</scope>
    <source>
        <strain evidence="4 5">DSM 100556</strain>
    </source>
</reference>
<gene>
    <name evidence="4" type="ORF">EDD76_11654</name>
</gene>
<feature type="DNA-binding region" description="H-T-H motif" evidence="2">
    <location>
        <begin position="36"/>
        <end position="55"/>
    </location>
</feature>
<dbReference type="AlphaFoldDB" id="A0A4R1QW23"/>
<feature type="domain" description="HTH tetR-type" evidence="3">
    <location>
        <begin position="13"/>
        <end position="73"/>
    </location>
</feature>
<keyword evidence="5" id="KW-1185">Reference proteome</keyword>
<organism evidence="4 5">
    <name type="scientific">Kineothrix alysoides</name>
    <dbReference type="NCBI Taxonomy" id="1469948"/>
    <lineage>
        <taxon>Bacteria</taxon>
        <taxon>Bacillati</taxon>
        <taxon>Bacillota</taxon>
        <taxon>Clostridia</taxon>
        <taxon>Lachnospirales</taxon>
        <taxon>Lachnospiraceae</taxon>
        <taxon>Kineothrix</taxon>
    </lineage>
</organism>
<protein>
    <submittedName>
        <fullName evidence="4">TetR family transcriptional regulator</fullName>
    </submittedName>
</protein>
<keyword evidence="1 2" id="KW-0238">DNA-binding</keyword>
<sequence>MPKSPERCEEIRTDMRNKILHKSILYFAKNGFSGTKISDLSKYIGIGQGTIYVYFESKDKLFQEIHQMINREKDISQIKLLANLPIPAKQKIHKLTKEVLRQLEEDDLFAGMIALNTQILLEQNGGNSAYGTTYQSELYKYMTKIIEQGQKEGSIVSGNSLKLADYYWGVVYLYSLKRLFTTKYEIINSEDLERTVLKQ</sequence>
<dbReference type="RefSeq" id="WP_031392033.1">
    <property type="nucleotide sequence ID" value="NZ_JPNB01000002.1"/>
</dbReference>
<dbReference type="GO" id="GO:0003677">
    <property type="term" value="F:DNA binding"/>
    <property type="evidence" value="ECO:0007669"/>
    <property type="project" value="UniProtKB-UniRule"/>
</dbReference>
<dbReference type="SUPFAM" id="SSF46689">
    <property type="entry name" value="Homeodomain-like"/>
    <property type="match status" value="1"/>
</dbReference>
<dbReference type="SUPFAM" id="SSF48498">
    <property type="entry name" value="Tetracyclin repressor-like, C-terminal domain"/>
    <property type="match status" value="1"/>
</dbReference>
<dbReference type="PRINTS" id="PR00455">
    <property type="entry name" value="HTHTETR"/>
</dbReference>
<evidence type="ECO:0000259" key="3">
    <source>
        <dbReference type="PROSITE" id="PS50977"/>
    </source>
</evidence>
<dbReference type="PANTHER" id="PTHR43479">
    <property type="entry name" value="ACREF/ENVCD OPERON REPRESSOR-RELATED"/>
    <property type="match status" value="1"/>
</dbReference>
<dbReference type="InterPro" id="IPR001647">
    <property type="entry name" value="HTH_TetR"/>
</dbReference>
<dbReference type="PANTHER" id="PTHR43479:SF11">
    <property type="entry name" value="ACREF_ENVCD OPERON REPRESSOR-RELATED"/>
    <property type="match status" value="1"/>
</dbReference>
<evidence type="ECO:0000313" key="5">
    <source>
        <dbReference type="Proteomes" id="UP000295718"/>
    </source>
</evidence>
<comment type="caution">
    <text evidence="4">The sequence shown here is derived from an EMBL/GenBank/DDBJ whole genome shotgun (WGS) entry which is preliminary data.</text>
</comment>
<evidence type="ECO:0000313" key="4">
    <source>
        <dbReference type="EMBL" id="TCL55214.1"/>
    </source>
</evidence>